<name>A0A381Y8H6_9ZZZZ</name>
<dbReference type="AlphaFoldDB" id="A0A381Y8H6"/>
<dbReference type="InterPro" id="IPR051912">
    <property type="entry name" value="Alkylbase_DNA_Glycosylase/TA"/>
</dbReference>
<dbReference type="Gene3D" id="1.10.340.30">
    <property type="entry name" value="Hypothetical protein, domain 2"/>
    <property type="match status" value="1"/>
</dbReference>
<dbReference type="GO" id="GO:0006285">
    <property type="term" value="P:base-excision repair, AP site formation"/>
    <property type="evidence" value="ECO:0007669"/>
    <property type="project" value="TreeGrafter"/>
</dbReference>
<evidence type="ECO:0000256" key="3">
    <source>
        <dbReference type="ARBA" id="ARBA00023204"/>
    </source>
</evidence>
<dbReference type="GO" id="GO:0032993">
    <property type="term" value="C:protein-DNA complex"/>
    <property type="evidence" value="ECO:0007669"/>
    <property type="project" value="TreeGrafter"/>
</dbReference>
<gene>
    <name evidence="5" type="ORF">METZ01_LOCUS125571</name>
</gene>
<dbReference type="Gene3D" id="1.10.1670.40">
    <property type="match status" value="1"/>
</dbReference>
<protein>
    <recommendedName>
        <fullName evidence="4">HhH-GPD domain-containing protein</fullName>
    </recommendedName>
</protein>
<dbReference type="GO" id="GO:0032131">
    <property type="term" value="F:alkylated DNA binding"/>
    <property type="evidence" value="ECO:0007669"/>
    <property type="project" value="TreeGrafter"/>
</dbReference>
<organism evidence="5">
    <name type="scientific">marine metagenome</name>
    <dbReference type="NCBI Taxonomy" id="408172"/>
    <lineage>
        <taxon>unclassified sequences</taxon>
        <taxon>metagenomes</taxon>
        <taxon>ecological metagenomes</taxon>
    </lineage>
</organism>
<dbReference type="CDD" id="cd00056">
    <property type="entry name" value="ENDO3c"/>
    <property type="match status" value="1"/>
</dbReference>
<reference evidence="5" key="1">
    <citation type="submission" date="2018-05" db="EMBL/GenBank/DDBJ databases">
        <authorList>
            <person name="Lanie J.A."/>
            <person name="Ng W.-L."/>
            <person name="Kazmierczak K.M."/>
            <person name="Andrzejewski T.M."/>
            <person name="Davidsen T.M."/>
            <person name="Wayne K.J."/>
            <person name="Tettelin H."/>
            <person name="Glass J.I."/>
            <person name="Rusch D."/>
            <person name="Podicherti R."/>
            <person name="Tsui H.-C.T."/>
            <person name="Winkler M.E."/>
        </authorList>
    </citation>
    <scope>NUCLEOTIDE SEQUENCE</scope>
</reference>
<keyword evidence="3" id="KW-0234">DNA repair</keyword>
<sequence length="179" mass="20196">MGRFKRADPYLALVEAIVWQQLSVKAAKTIYTRLLGKFPADGGLTAAALGKTRRARLRHAGLSWAKVDYLKDLSEKVNRGTLDLVALETKSDDQVISELTSVKGIGRWSADMFLMFRLGRPDVFPVGDLGIVKAVQKAYRMRKPPTPQRMFKIAEPWRPYRSVASWYLWESVENAPLDG</sequence>
<accession>A0A381Y8H6</accession>
<evidence type="ECO:0000256" key="1">
    <source>
        <dbReference type="ARBA" id="ARBA00010817"/>
    </source>
</evidence>
<dbReference type="EMBL" id="UINC01017520">
    <property type="protein sequence ID" value="SVA72717.1"/>
    <property type="molecule type" value="Genomic_DNA"/>
</dbReference>
<dbReference type="GO" id="GO:0008725">
    <property type="term" value="F:DNA-3-methyladenine glycosylase activity"/>
    <property type="evidence" value="ECO:0007669"/>
    <property type="project" value="TreeGrafter"/>
</dbReference>
<dbReference type="GO" id="GO:0043916">
    <property type="term" value="F:DNA-7-methylguanine glycosylase activity"/>
    <property type="evidence" value="ECO:0007669"/>
    <property type="project" value="TreeGrafter"/>
</dbReference>
<proteinExistence type="inferred from homology"/>
<dbReference type="SUPFAM" id="SSF48150">
    <property type="entry name" value="DNA-glycosylase"/>
    <property type="match status" value="1"/>
</dbReference>
<comment type="similarity">
    <text evidence="1">Belongs to the alkylbase DNA glycosidase AlkA family.</text>
</comment>
<dbReference type="Pfam" id="PF00730">
    <property type="entry name" value="HhH-GPD"/>
    <property type="match status" value="1"/>
</dbReference>
<keyword evidence="2" id="KW-0227">DNA damage</keyword>
<dbReference type="InterPro" id="IPR011257">
    <property type="entry name" value="DNA_glycosylase"/>
</dbReference>
<evidence type="ECO:0000256" key="2">
    <source>
        <dbReference type="ARBA" id="ARBA00022763"/>
    </source>
</evidence>
<evidence type="ECO:0000259" key="4">
    <source>
        <dbReference type="SMART" id="SM00478"/>
    </source>
</evidence>
<dbReference type="InterPro" id="IPR003265">
    <property type="entry name" value="HhH-GPD_domain"/>
</dbReference>
<feature type="domain" description="HhH-GPD" evidence="4">
    <location>
        <begin position="18"/>
        <end position="173"/>
    </location>
</feature>
<dbReference type="FunFam" id="1.10.340.30:FF:000004">
    <property type="entry name" value="DNA-3-methyladenine glycosylase II"/>
    <property type="match status" value="1"/>
</dbReference>
<dbReference type="PANTHER" id="PTHR43003">
    <property type="entry name" value="DNA-3-METHYLADENINE GLYCOSYLASE"/>
    <property type="match status" value="1"/>
</dbReference>
<dbReference type="PANTHER" id="PTHR43003:SF5">
    <property type="entry name" value="DNA-3-METHYLADENINE GLYCOSYLASE"/>
    <property type="match status" value="1"/>
</dbReference>
<dbReference type="SMART" id="SM00478">
    <property type="entry name" value="ENDO3c"/>
    <property type="match status" value="1"/>
</dbReference>
<dbReference type="GO" id="GO:0005737">
    <property type="term" value="C:cytoplasm"/>
    <property type="evidence" value="ECO:0007669"/>
    <property type="project" value="TreeGrafter"/>
</dbReference>
<evidence type="ECO:0000313" key="5">
    <source>
        <dbReference type="EMBL" id="SVA72717.1"/>
    </source>
</evidence>
<dbReference type="GO" id="GO:0006307">
    <property type="term" value="P:DNA alkylation repair"/>
    <property type="evidence" value="ECO:0007669"/>
    <property type="project" value="TreeGrafter"/>
</dbReference>